<dbReference type="InterPro" id="IPR036551">
    <property type="entry name" value="Flavin_trans-like"/>
</dbReference>
<dbReference type="InterPro" id="IPR005252">
    <property type="entry name" value="CoaBC"/>
</dbReference>
<dbReference type="Gene3D" id="3.40.50.10300">
    <property type="entry name" value="CoaB-like"/>
    <property type="match status" value="1"/>
</dbReference>
<keyword evidence="8" id="KW-1185">Reference proteome</keyword>
<dbReference type="SUPFAM" id="SSF102645">
    <property type="entry name" value="CoaB-like"/>
    <property type="match status" value="1"/>
</dbReference>
<dbReference type="GO" id="GO:0015937">
    <property type="term" value="P:coenzyme A biosynthetic process"/>
    <property type="evidence" value="ECO:0007669"/>
    <property type="project" value="UniProtKB-UniRule"/>
</dbReference>
<sequence>MLEGKNILLGVTGGIAAYKTADLASKLVKQHANVDVIMTENATQFITPLTFEALTHNRCVTDTFDRNHPWEVEHIALADKADALVIAPATANCIAKLACGIADDMLATTALACNCVKIIAPAMNTKMYDNPVTQRNLQTLKDLGYIIVTPGDGYLACGTVGKGRMEEPAKILETIVSEVSFNKDMEGLNVLVTAGPTREAIDPVRFITNHSTGKMGVALARAAAKRGANVTLVAGPIDIEVPSYVNVVRITSAADMFREVTSRASEQDIIIKAAAVADYTPVTFANDKIKKSEDGSDLAISLKRTEDILAWLGAHKREGQILCGFSMETKDMIDNSRKKLQKKNLDMICANNLKTPGAGFGVDTNVITLLTKDNETQLELMSKDEAAKKILSAILELK</sequence>
<evidence type="ECO:0000256" key="3">
    <source>
        <dbReference type="HAMAP-Rule" id="MF_02225"/>
    </source>
</evidence>
<dbReference type="PANTHER" id="PTHR14359:SF6">
    <property type="entry name" value="PHOSPHOPANTOTHENOYLCYSTEINE DECARBOXYLASE"/>
    <property type="match status" value="1"/>
</dbReference>
<dbReference type="SUPFAM" id="SSF52507">
    <property type="entry name" value="Homo-oligomeric flavin-containing Cys decarboxylases, HFCD"/>
    <property type="match status" value="1"/>
</dbReference>
<dbReference type="InterPro" id="IPR007085">
    <property type="entry name" value="DNA/pantothenate-metab_flavo_C"/>
</dbReference>
<feature type="region of interest" description="Phosphopantothenoylcysteine decarboxylase" evidence="3">
    <location>
        <begin position="1"/>
        <end position="189"/>
    </location>
</feature>
<dbReference type="GO" id="GO:0046872">
    <property type="term" value="F:metal ion binding"/>
    <property type="evidence" value="ECO:0007669"/>
    <property type="project" value="UniProtKB-KW"/>
</dbReference>
<feature type="active site" description="Proton donor" evidence="3">
    <location>
        <position position="157"/>
    </location>
</feature>
<accession>A0A1D9P470</accession>
<evidence type="ECO:0000313" key="7">
    <source>
        <dbReference type="EMBL" id="AOZ97283.1"/>
    </source>
</evidence>
<keyword evidence="1 3" id="KW-0210">Decarboxylase</keyword>
<keyword evidence="3" id="KW-0511">Multifunctional enzyme</keyword>
<reference evidence="8" key="1">
    <citation type="submission" date="2016-10" db="EMBL/GenBank/DDBJ databases">
        <title>The complete genome sequence of the rumen bacterium Butyrivibrio hungatei MB2003.</title>
        <authorList>
            <person name="Palevich N."/>
            <person name="Kelly W.J."/>
            <person name="Leahy S.C."/>
            <person name="Altermann E."/>
            <person name="Rakonjac J."/>
            <person name="Attwood G.T."/>
        </authorList>
    </citation>
    <scope>NUCLEOTIDE SEQUENCE [LARGE SCALE GENOMIC DNA]</scope>
    <source>
        <strain evidence="8">MB2003</strain>
    </source>
</reference>
<dbReference type="GO" id="GO:0071513">
    <property type="term" value="C:phosphopantothenoylcysteine decarboxylase complex"/>
    <property type="evidence" value="ECO:0007669"/>
    <property type="project" value="TreeGrafter"/>
</dbReference>
<dbReference type="PANTHER" id="PTHR14359">
    <property type="entry name" value="HOMO-OLIGOMERIC FLAVIN CONTAINING CYS DECARBOXYLASE FAMILY"/>
    <property type="match status" value="1"/>
</dbReference>
<evidence type="ECO:0000259" key="6">
    <source>
        <dbReference type="Pfam" id="PF04127"/>
    </source>
</evidence>
<comment type="catalytic activity">
    <reaction evidence="3 4">
        <text>N-[(R)-4-phosphopantothenoyl]-L-cysteine + H(+) = (R)-4'-phosphopantetheine + CO2</text>
        <dbReference type="Rhea" id="RHEA:16793"/>
        <dbReference type="ChEBI" id="CHEBI:15378"/>
        <dbReference type="ChEBI" id="CHEBI:16526"/>
        <dbReference type="ChEBI" id="CHEBI:59458"/>
        <dbReference type="ChEBI" id="CHEBI:61723"/>
        <dbReference type="EC" id="4.1.1.36"/>
    </reaction>
</comment>
<dbReference type="AlphaFoldDB" id="A0A1D9P470"/>
<comment type="similarity">
    <text evidence="3 4">In the C-terminal section; belongs to the PPC synthetase family.</text>
</comment>
<feature type="binding site" evidence="3">
    <location>
        <position position="288"/>
    </location>
    <ligand>
        <name>CTP</name>
        <dbReference type="ChEBI" id="CHEBI:37563"/>
    </ligand>
</feature>
<dbReference type="EC" id="6.3.2.5" evidence="3"/>
<feature type="binding site" evidence="3">
    <location>
        <position position="339"/>
    </location>
    <ligand>
        <name>CTP</name>
        <dbReference type="ChEBI" id="CHEBI:37563"/>
    </ligand>
</feature>
<keyword evidence="3 4" id="KW-0436">Ligase</keyword>
<dbReference type="Pfam" id="PF02441">
    <property type="entry name" value="Flavoprotein"/>
    <property type="match status" value="1"/>
</dbReference>
<evidence type="ECO:0000256" key="1">
    <source>
        <dbReference type="ARBA" id="ARBA00022793"/>
    </source>
</evidence>
<evidence type="ECO:0000313" key="8">
    <source>
        <dbReference type="Proteomes" id="UP000179284"/>
    </source>
</evidence>
<protein>
    <recommendedName>
        <fullName evidence="3">Coenzyme A biosynthesis bifunctional protein CoaBC</fullName>
    </recommendedName>
    <alternativeName>
        <fullName evidence="3">DNA/pantothenate metabolism flavoprotein</fullName>
    </alternativeName>
    <alternativeName>
        <fullName evidence="3">Phosphopantothenoylcysteine synthetase/decarboxylase</fullName>
        <shortName evidence="3">PPCS-PPCDC</shortName>
    </alternativeName>
    <domain>
        <recommendedName>
            <fullName evidence="3">Phosphopantothenoylcysteine decarboxylase</fullName>
            <shortName evidence="3">PPC decarboxylase</shortName>
            <shortName evidence="3">PPC-DC</shortName>
            <ecNumber evidence="3">4.1.1.36</ecNumber>
        </recommendedName>
        <alternativeName>
            <fullName evidence="3">CoaC</fullName>
        </alternativeName>
    </domain>
    <domain>
        <recommendedName>
            <fullName evidence="3">Phosphopantothenate--cysteine ligase</fullName>
            <ecNumber evidence="3">6.3.2.5</ecNumber>
        </recommendedName>
        <alternativeName>
            <fullName evidence="3">CoaB</fullName>
        </alternativeName>
        <alternativeName>
            <fullName evidence="3">Phosphopantothenoylcysteine synthetase</fullName>
            <shortName evidence="3">PPC synthetase</shortName>
            <shortName evidence="3">PPC-S</shortName>
        </alternativeName>
    </domain>
</protein>
<dbReference type="EC" id="4.1.1.36" evidence="3"/>
<comment type="similarity">
    <text evidence="3 4">In the N-terminal section; belongs to the HFCD (homo-oligomeric flavin containing Cys decarboxylase) superfamily.</text>
</comment>
<gene>
    <name evidence="3" type="primary">coaBC</name>
    <name evidence="7" type="ORF">bhn_I2250</name>
</gene>
<keyword evidence="3 4" id="KW-0285">Flavoprotein</keyword>
<dbReference type="NCBIfam" id="TIGR00521">
    <property type="entry name" value="coaBC_dfp"/>
    <property type="match status" value="1"/>
</dbReference>
<comment type="function">
    <text evidence="3">Catalyzes two sequential steps in the biosynthesis of coenzyme A. In the first step cysteine is conjugated to 4'-phosphopantothenate to form 4-phosphopantothenoylcysteine. In the second step the latter compound is decarboxylated to form 4'-phosphopantotheine.</text>
</comment>
<evidence type="ECO:0000256" key="2">
    <source>
        <dbReference type="ARBA" id="ARBA00023239"/>
    </source>
</evidence>
<dbReference type="UniPathway" id="UPA00241">
    <property type="reaction ID" value="UER00353"/>
</dbReference>
<organism evidence="7 8">
    <name type="scientific">Butyrivibrio hungatei</name>
    <dbReference type="NCBI Taxonomy" id="185008"/>
    <lineage>
        <taxon>Bacteria</taxon>
        <taxon>Bacillati</taxon>
        <taxon>Bacillota</taxon>
        <taxon>Clostridia</taxon>
        <taxon>Lachnospirales</taxon>
        <taxon>Lachnospiraceae</taxon>
        <taxon>Butyrivibrio</taxon>
    </lineage>
</organism>
<feature type="binding site" evidence="3">
    <location>
        <position position="278"/>
    </location>
    <ligand>
        <name>CTP</name>
        <dbReference type="ChEBI" id="CHEBI:37563"/>
    </ligand>
</feature>
<feature type="binding site" evidence="3">
    <location>
        <position position="325"/>
    </location>
    <ligand>
        <name>CTP</name>
        <dbReference type="ChEBI" id="CHEBI:37563"/>
    </ligand>
</feature>
<comment type="cofactor">
    <cofactor evidence="3">
        <name>FMN</name>
        <dbReference type="ChEBI" id="CHEBI:58210"/>
    </cofactor>
    <text evidence="3">Binds 1 FMN per subunit.</text>
</comment>
<feature type="domain" description="Flavoprotein" evidence="5">
    <location>
        <begin position="5"/>
        <end position="177"/>
    </location>
</feature>
<keyword evidence="3" id="KW-0460">Magnesium</keyword>
<comment type="function">
    <text evidence="4">Catalyzes two steps in the biosynthesis of coenzyme A. In the first step cysteine is conjugated to 4'-phosphopantothenate to form 4-phosphopantothenoylcysteine, in the latter compound is decarboxylated to form 4'-phosphopantotheine.</text>
</comment>
<dbReference type="GO" id="GO:0010181">
    <property type="term" value="F:FMN binding"/>
    <property type="evidence" value="ECO:0007669"/>
    <property type="project" value="UniProtKB-UniRule"/>
</dbReference>
<keyword evidence="3" id="KW-0479">Metal-binding</keyword>
<dbReference type="InterPro" id="IPR035929">
    <property type="entry name" value="CoaB-like_sf"/>
</dbReference>
<comment type="pathway">
    <text evidence="3 4">Cofactor biosynthesis; coenzyme A biosynthesis; CoA from (R)-pantothenate: step 2/5.</text>
</comment>
<evidence type="ECO:0000259" key="5">
    <source>
        <dbReference type="Pfam" id="PF02441"/>
    </source>
</evidence>
<dbReference type="GO" id="GO:0004632">
    <property type="term" value="F:phosphopantothenate--cysteine ligase activity"/>
    <property type="evidence" value="ECO:0007669"/>
    <property type="project" value="UniProtKB-UniRule"/>
</dbReference>
<dbReference type="OrthoDB" id="9802554at2"/>
<feature type="region of interest" description="Phosphopantothenate--cysteine ligase" evidence="3">
    <location>
        <begin position="190"/>
        <end position="398"/>
    </location>
</feature>
<dbReference type="GO" id="GO:0015941">
    <property type="term" value="P:pantothenate catabolic process"/>
    <property type="evidence" value="ECO:0007669"/>
    <property type="project" value="InterPro"/>
</dbReference>
<comment type="catalytic activity">
    <reaction evidence="3 4">
        <text>(R)-4'-phosphopantothenate + L-cysteine + CTP = N-[(R)-4-phosphopantothenoyl]-L-cysteine + CMP + diphosphate + H(+)</text>
        <dbReference type="Rhea" id="RHEA:19397"/>
        <dbReference type="ChEBI" id="CHEBI:10986"/>
        <dbReference type="ChEBI" id="CHEBI:15378"/>
        <dbReference type="ChEBI" id="CHEBI:33019"/>
        <dbReference type="ChEBI" id="CHEBI:35235"/>
        <dbReference type="ChEBI" id="CHEBI:37563"/>
        <dbReference type="ChEBI" id="CHEBI:59458"/>
        <dbReference type="ChEBI" id="CHEBI:60377"/>
        <dbReference type="EC" id="6.3.2.5"/>
    </reaction>
</comment>
<dbReference type="GO" id="GO:0004633">
    <property type="term" value="F:phosphopantothenoylcysteine decarboxylase activity"/>
    <property type="evidence" value="ECO:0007669"/>
    <property type="project" value="UniProtKB-UniRule"/>
</dbReference>
<dbReference type="Proteomes" id="UP000179284">
    <property type="component" value="Chromosome I"/>
</dbReference>
<feature type="domain" description="DNA/pantothenate metabolism flavoprotein C-terminal" evidence="6">
    <location>
        <begin position="185"/>
        <end position="396"/>
    </location>
</feature>
<proteinExistence type="inferred from homology"/>
<dbReference type="RefSeq" id="WP_071176900.1">
    <property type="nucleotide sequence ID" value="NZ_CP017831.1"/>
</dbReference>
<name>A0A1D9P470_9FIRM</name>
<keyword evidence="3 4" id="KW-0288">FMN</keyword>
<comment type="caution">
    <text evidence="3">Lacks conserved residue(s) required for the propagation of feature annotation.</text>
</comment>
<dbReference type="HAMAP" id="MF_02225">
    <property type="entry name" value="CoaBC"/>
    <property type="match status" value="1"/>
</dbReference>
<dbReference type="Gene3D" id="3.40.50.1950">
    <property type="entry name" value="Flavin prenyltransferase-like"/>
    <property type="match status" value="1"/>
</dbReference>
<evidence type="ECO:0000256" key="4">
    <source>
        <dbReference type="RuleBase" id="RU364078"/>
    </source>
</evidence>
<comment type="cofactor">
    <cofactor evidence="3">
        <name>Mg(2+)</name>
        <dbReference type="ChEBI" id="CHEBI:18420"/>
    </cofactor>
</comment>
<comment type="pathway">
    <text evidence="3 4">Cofactor biosynthesis; coenzyme A biosynthesis; CoA from (R)-pantothenate: step 3/5.</text>
</comment>
<dbReference type="KEGG" id="bhu:bhn_I2250"/>
<keyword evidence="2 3" id="KW-0456">Lyase</keyword>
<feature type="binding site" evidence="3">
    <location>
        <position position="343"/>
    </location>
    <ligand>
        <name>CTP</name>
        <dbReference type="ChEBI" id="CHEBI:37563"/>
    </ligand>
</feature>
<dbReference type="Pfam" id="PF04127">
    <property type="entry name" value="DFP"/>
    <property type="match status" value="1"/>
</dbReference>
<dbReference type="InterPro" id="IPR003382">
    <property type="entry name" value="Flavoprotein"/>
</dbReference>
<dbReference type="EMBL" id="CP017831">
    <property type="protein sequence ID" value="AOZ97283.1"/>
    <property type="molecule type" value="Genomic_DNA"/>
</dbReference>